<evidence type="ECO:0000256" key="2">
    <source>
        <dbReference type="ARBA" id="ARBA00022679"/>
    </source>
</evidence>
<evidence type="ECO:0000256" key="9">
    <source>
        <dbReference type="HAMAP-Rule" id="MF_03172"/>
    </source>
</evidence>
<dbReference type="GO" id="GO:0005634">
    <property type="term" value="C:nucleus"/>
    <property type="evidence" value="ECO:0007669"/>
    <property type="project" value="UniProtKB-SubCell"/>
</dbReference>
<keyword evidence="4 9" id="KW-0418">Kinase</keyword>
<dbReference type="AlphaFoldDB" id="A0A9P6MB67"/>
<comment type="cofactor">
    <cofactor evidence="9">
        <name>Mg(2+)</name>
        <dbReference type="ChEBI" id="CHEBI:18420"/>
    </cofactor>
    <text evidence="9">Binds 1 Mg(2+) ion per monomer.</text>
</comment>
<reference evidence="10" key="1">
    <citation type="journal article" date="2020" name="Fungal Divers.">
        <title>Resolving the Mortierellaceae phylogeny through synthesis of multi-gene phylogenetics and phylogenomics.</title>
        <authorList>
            <person name="Vandepol N."/>
            <person name="Liber J."/>
            <person name="Desiro A."/>
            <person name="Na H."/>
            <person name="Kennedy M."/>
            <person name="Barry K."/>
            <person name="Grigoriev I.V."/>
            <person name="Miller A.N."/>
            <person name="O'Donnell K."/>
            <person name="Stajich J.E."/>
            <person name="Bonito G."/>
        </authorList>
    </citation>
    <scope>NUCLEOTIDE SEQUENCE</scope>
    <source>
        <strain evidence="10">MES-2147</strain>
    </source>
</reference>
<feature type="region of interest" description="NMPbind" evidence="9">
    <location>
        <begin position="147"/>
        <end position="177"/>
    </location>
</feature>
<dbReference type="HAMAP" id="MF_00235">
    <property type="entry name" value="Adenylate_kinase_Adk"/>
    <property type="match status" value="1"/>
</dbReference>
<evidence type="ECO:0000256" key="5">
    <source>
        <dbReference type="ARBA" id="ARBA00022840"/>
    </source>
</evidence>
<dbReference type="OrthoDB" id="442176at2759"/>
<comment type="caution">
    <text evidence="10">The sequence shown here is derived from an EMBL/GenBank/DDBJ whole genome shotgun (WGS) entry which is preliminary data.</text>
</comment>
<dbReference type="EMBL" id="JAAAHW010003197">
    <property type="protein sequence ID" value="KAF9987008.1"/>
    <property type="molecule type" value="Genomic_DNA"/>
</dbReference>
<name>A0A9P6MB67_9FUNG</name>
<dbReference type="HAMAP" id="MF_03172">
    <property type="entry name" value="Adenylate_kinase_UMP_CMP_kin"/>
    <property type="match status" value="1"/>
</dbReference>
<dbReference type="InterPro" id="IPR000850">
    <property type="entry name" value="Adenylat/UMP-CMP_kin"/>
</dbReference>
<feature type="binding site" evidence="9">
    <location>
        <position position="257"/>
    </location>
    <ligand>
        <name>a ribonucleoside 5'-phosphate</name>
        <dbReference type="ChEBI" id="CHEBI:58043"/>
    </ligand>
</feature>
<dbReference type="Pfam" id="PF00406">
    <property type="entry name" value="ADK"/>
    <property type="match status" value="1"/>
</dbReference>
<evidence type="ECO:0000256" key="3">
    <source>
        <dbReference type="ARBA" id="ARBA00022741"/>
    </source>
</evidence>
<gene>
    <name evidence="10" type="ORF">BGZ65_005422</name>
</gene>
<keyword evidence="5 9" id="KW-0067">ATP-binding</keyword>
<proteinExistence type="inferred from homology"/>
<keyword evidence="6 9" id="KW-0665">Pyrimidine biosynthesis</keyword>
<evidence type="ECO:0000256" key="7">
    <source>
        <dbReference type="ARBA" id="ARBA00023242"/>
    </source>
</evidence>
<feature type="binding site" evidence="9">
    <location>
        <position position="209"/>
    </location>
    <ligand>
        <name>a ribonucleoside 5'-phosphate</name>
        <dbReference type="ChEBI" id="CHEBI:58043"/>
    </ligand>
</feature>
<feature type="binding site" evidence="9">
    <location>
        <position position="240"/>
    </location>
    <ligand>
        <name>ATP</name>
        <dbReference type="ChEBI" id="CHEBI:30616"/>
    </ligand>
</feature>
<evidence type="ECO:0000256" key="4">
    <source>
        <dbReference type="ARBA" id="ARBA00022777"/>
    </source>
</evidence>
<keyword evidence="1 9" id="KW-0963">Cytoplasm</keyword>
<evidence type="ECO:0000313" key="11">
    <source>
        <dbReference type="Proteomes" id="UP000749646"/>
    </source>
</evidence>
<comment type="function">
    <text evidence="9">Catalyzes the phosphorylation of pyrimidine nucleoside monophosphates at the expense of ATP. Plays an important role in de novo pyrimidine nucleotide biosynthesis. Has preference for UMP and dUMP as phosphate acceptors, but can also use CMP, dCMP and AMP.</text>
</comment>
<keyword evidence="11" id="KW-1185">Reference proteome</keyword>
<dbReference type="Gene3D" id="3.40.50.300">
    <property type="entry name" value="P-loop containing nucleotide triphosphate hydrolases"/>
    <property type="match status" value="1"/>
</dbReference>
<dbReference type="PROSITE" id="PS00113">
    <property type="entry name" value="ADENYLATE_KINASE"/>
    <property type="match status" value="1"/>
</dbReference>
<dbReference type="GO" id="GO:0005524">
    <property type="term" value="F:ATP binding"/>
    <property type="evidence" value="ECO:0007669"/>
    <property type="project" value="UniProtKB-KW"/>
</dbReference>
<dbReference type="GO" id="GO:0005737">
    <property type="term" value="C:cytoplasm"/>
    <property type="evidence" value="ECO:0007669"/>
    <property type="project" value="UniProtKB-SubCell"/>
</dbReference>
<comment type="similarity">
    <text evidence="9">Belongs to the adenylate kinase family. UMP-CMP kinase subfamily.</text>
</comment>
<feature type="binding site" evidence="9">
    <location>
        <begin position="202"/>
        <end position="205"/>
    </location>
    <ligand>
        <name>a ribonucleoside 5'-phosphate</name>
        <dbReference type="ChEBI" id="CHEBI:58043"/>
    </ligand>
</feature>
<feature type="binding site" evidence="9">
    <location>
        <position position="285"/>
    </location>
    <ligand>
        <name>ATP</name>
        <dbReference type="ChEBI" id="CHEBI:30616"/>
    </ligand>
</feature>
<comment type="catalytic activity">
    <reaction evidence="8 9">
        <text>UMP + ATP = UDP + ADP</text>
        <dbReference type="Rhea" id="RHEA:24400"/>
        <dbReference type="ChEBI" id="CHEBI:30616"/>
        <dbReference type="ChEBI" id="CHEBI:57865"/>
        <dbReference type="ChEBI" id="CHEBI:58223"/>
        <dbReference type="ChEBI" id="CHEBI:456216"/>
        <dbReference type="EC" id="2.7.4.14"/>
    </reaction>
</comment>
<dbReference type="GO" id="GO:0006207">
    <property type="term" value="P:'de novo' pyrimidine nucleobase biosynthetic process"/>
    <property type="evidence" value="ECO:0007669"/>
    <property type="project" value="InterPro"/>
</dbReference>
<organism evidence="10 11">
    <name type="scientific">Modicella reniformis</name>
    <dbReference type="NCBI Taxonomy" id="1440133"/>
    <lineage>
        <taxon>Eukaryota</taxon>
        <taxon>Fungi</taxon>
        <taxon>Fungi incertae sedis</taxon>
        <taxon>Mucoromycota</taxon>
        <taxon>Mortierellomycotina</taxon>
        <taxon>Mortierellomycetes</taxon>
        <taxon>Mortierellales</taxon>
        <taxon>Mortierellaceae</taxon>
        <taxon>Modicella</taxon>
    </lineage>
</organism>
<sequence length="306" mass="33365">MIASSARVSATASAALRHSLLSSRTNGRRVFSASAIQRAAQDKASTTSSSSRKGSSWLTIAALTAVAATSGYYLFSPVEGKATVKKGVPSSDVRASPEKPSLPKIAESDKKKALQGKTVIFVLGGPGVGKGTQCANLVRDFGFVHLSAGDLLRIEQERPGSQYGELIKTHIKEGKIVPMEVTIALLENSMLASGQSRFLIDGFPRKMDQALKFEETVVPSEFTLYFECPEEVMLKRLMKRGETSGRADDNIESIKKRFRTFTETSLPVVEYYNKIGKVHTVSCEDSPEAVYARVKGIFNKLFNEDK</sequence>
<dbReference type="InterPro" id="IPR027417">
    <property type="entry name" value="P-loop_NTPase"/>
</dbReference>
<dbReference type="PRINTS" id="PR00094">
    <property type="entry name" value="ADENYLTKNASE"/>
</dbReference>
<feature type="binding site" evidence="9">
    <location>
        <position position="153"/>
    </location>
    <ligand>
        <name>a ribonucleoside 5'-phosphate</name>
        <dbReference type="ChEBI" id="CHEBI:58043"/>
    </ligand>
</feature>
<dbReference type="GO" id="GO:0016776">
    <property type="term" value="F:phosphotransferase activity, phosphate group as acceptor"/>
    <property type="evidence" value="ECO:0007669"/>
    <property type="project" value="InterPro"/>
</dbReference>
<comment type="subunit">
    <text evidence="9">Monomer.</text>
</comment>
<accession>A0A9P6MB67</accession>
<dbReference type="CDD" id="cd01428">
    <property type="entry name" value="ADK"/>
    <property type="match status" value="1"/>
</dbReference>
<feature type="binding site" evidence="9">
    <location>
        <position position="246"/>
    </location>
    <ligand>
        <name>a ribonucleoside 5'-phosphate</name>
        <dbReference type="ChEBI" id="CHEBI:58043"/>
    </ligand>
</feature>
<dbReference type="SUPFAM" id="SSF52540">
    <property type="entry name" value="P-loop containing nucleoside triphosphate hydrolases"/>
    <property type="match status" value="1"/>
</dbReference>
<comment type="domain">
    <text evidence="9">Consists of three domains, a large central CORE domain and two small peripheral domains, NMPbind and LID, which undergo movements during catalysis. The LID domain closes over the site of phosphoryl transfer upon ATP binding. Assembling and dissambling the active center during each catalytic cycle provides an effective means to prevent ATP hydrolysis.</text>
</comment>
<keyword evidence="3 9" id="KW-0547">Nucleotide-binding</keyword>
<evidence type="ECO:0000256" key="1">
    <source>
        <dbReference type="ARBA" id="ARBA00022490"/>
    </source>
</evidence>
<feature type="binding site" evidence="9">
    <location>
        <begin position="175"/>
        <end position="177"/>
    </location>
    <ligand>
        <name>a ribonucleoside 5'-phosphate</name>
        <dbReference type="ChEBI" id="CHEBI:58043"/>
    </ligand>
</feature>
<feature type="binding site" evidence="9">
    <location>
        <begin position="127"/>
        <end position="132"/>
    </location>
    <ligand>
        <name>ATP</name>
        <dbReference type="ChEBI" id="CHEBI:30616"/>
    </ligand>
</feature>
<dbReference type="InterPro" id="IPR006266">
    <property type="entry name" value="UMP_CMP_kinase"/>
</dbReference>
<keyword evidence="2 9" id="KW-0808">Transferase</keyword>
<dbReference type="GO" id="GO:0006221">
    <property type="term" value="P:pyrimidine nucleotide biosynthetic process"/>
    <property type="evidence" value="ECO:0007669"/>
    <property type="project" value="UniProtKB-UniRule"/>
</dbReference>
<evidence type="ECO:0000256" key="8">
    <source>
        <dbReference type="ARBA" id="ARBA00048116"/>
    </source>
</evidence>
<dbReference type="Proteomes" id="UP000749646">
    <property type="component" value="Unassembled WGS sequence"/>
</dbReference>
<comment type="subcellular location">
    <subcellularLocation>
        <location evidence="9">Cytoplasm</location>
    </subcellularLocation>
    <subcellularLocation>
        <location evidence="9">Nucleus</location>
    </subcellularLocation>
    <text evidence="9">Predominantly cytoplasmic.</text>
</comment>
<dbReference type="PANTHER" id="PTHR23359">
    <property type="entry name" value="NUCLEOTIDE KINASE"/>
    <property type="match status" value="1"/>
</dbReference>
<dbReference type="FunFam" id="3.40.50.300:FF:000315">
    <property type="entry name" value="Adenylate kinase 1"/>
    <property type="match status" value="1"/>
</dbReference>
<dbReference type="EC" id="2.7.4.14" evidence="9"/>
<dbReference type="GO" id="GO:0019205">
    <property type="term" value="F:nucleobase-containing compound kinase activity"/>
    <property type="evidence" value="ECO:0007669"/>
    <property type="project" value="InterPro"/>
</dbReference>
<keyword evidence="7 9" id="KW-0539">Nucleus</keyword>
<evidence type="ECO:0000256" key="6">
    <source>
        <dbReference type="ARBA" id="ARBA00022975"/>
    </source>
</evidence>
<dbReference type="InterPro" id="IPR033690">
    <property type="entry name" value="Adenylat_kinase_CS"/>
</dbReference>
<dbReference type="GO" id="GO:0009123">
    <property type="term" value="P:nucleoside monophosphate metabolic process"/>
    <property type="evidence" value="ECO:0007669"/>
    <property type="project" value="UniProtKB-ARBA"/>
</dbReference>
<dbReference type="NCBIfam" id="TIGR01359">
    <property type="entry name" value="UMP_CMP_kin_fam"/>
    <property type="match status" value="1"/>
</dbReference>
<evidence type="ECO:0000313" key="10">
    <source>
        <dbReference type="EMBL" id="KAF9987008.1"/>
    </source>
</evidence>
<feature type="region of interest" description="LID" evidence="9">
    <location>
        <begin position="239"/>
        <end position="249"/>
    </location>
</feature>
<protein>
    <recommendedName>
        <fullName evidence="9">Uridylate kinase</fullName>
        <shortName evidence="9">UK</shortName>
        <ecNumber evidence="9">2.7.4.14</ecNumber>
    </recommendedName>
    <alternativeName>
        <fullName evidence="9">ATP:UMP phosphotransferase</fullName>
    </alternativeName>
    <alternativeName>
        <fullName evidence="9">Deoxycytidylate kinase</fullName>
        <shortName evidence="9">CK</shortName>
        <shortName evidence="9">dCMP kinase</shortName>
    </alternativeName>
    <alternativeName>
        <fullName evidence="9">Uridine monophosphate kinase</fullName>
        <shortName evidence="9">UMP kinase</shortName>
        <shortName evidence="9">UMPK</shortName>
    </alternativeName>
</protein>